<feature type="compositionally biased region" description="Acidic residues" evidence="1">
    <location>
        <begin position="74"/>
        <end position="106"/>
    </location>
</feature>
<sequence length="244" mass="26213">MFTARNDLDLSDERVILTNAVLDPSALLGDDLYLEVIGRLRCLKLDGAATIIIESTDPSREFSRLPFDARDSDADADADDETDADTDADDESDADADADDETDDGVGDTTGTHDEEGPQAANPTRSDGNVQSGGDDSQTAASQQSGTHEDGGSAGTSEGRAHVYAGATTDDATTPFTDLQDVGCDEDLWDELRPAIVCYLFDYAEKFEGAKEVYVVRVPYWIAGHWSIRFYVKRKGGDALVGLV</sequence>
<dbReference type="RefSeq" id="XP_047783334.1">
    <property type="nucleotide sequence ID" value="XM_047921404.1"/>
</dbReference>
<comment type="caution">
    <text evidence="2">The sequence shown here is derived from an EMBL/GenBank/DDBJ whole genome shotgun (WGS) entry which is preliminary data.</text>
</comment>
<feature type="compositionally biased region" description="Polar residues" evidence="1">
    <location>
        <begin position="121"/>
        <end position="146"/>
    </location>
</feature>
<keyword evidence="3" id="KW-1185">Reference proteome</keyword>
<feature type="region of interest" description="Disordered" evidence="1">
    <location>
        <begin position="62"/>
        <end position="159"/>
    </location>
</feature>
<gene>
    <name evidence="2" type="ORF">C8Q71DRAFT_721053</name>
</gene>
<protein>
    <submittedName>
        <fullName evidence="2">Uncharacterized protein</fullName>
    </submittedName>
</protein>
<evidence type="ECO:0000313" key="2">
    <source>
        <dbReference type="EMBL" id="KAH9842035.1"/>
    </source>
</evidence>
<feature type="compositionally biased region" description="Basic and acidic residues" evidence="1">
    <location>
        <begin position="62"/>
        <end position="73"/>
    </location>
</feature>
<name>A0ABQ8KT89_9APHY</name>
<accession>A0ABQ8KT89</accession>
<evidence type="ECO:0000256" key="1">
    <source>
        <dbReference type="SAM" id="MobiDB-lite"/>
    </source>
</evidence>
<dbReference type="GeneID" id="72002136"/>
<dbReference type="Proteomes" id="UP000814176">
    <property type="component" value="Unassembled WGS sequence"/>
</dbReference>
<proteinExistence type="predicted"/>
<organism evidence="2 3">
    <name type="scientific">Rhodofomes roseus</name>
    <dbReference type="NCBI Taxonomy" id="34475"/>
    <lineage>
        <taxon>Eukaryota</taxon>
        <taxon>Fungi</taxon>
        <taxon>Dikarya</taxon>
        <taxon>Basidiomycota</taxon>
        <taxon>Agaricomycotina</taxon>
        <taxon>Agaricomycetes</taxon>
        <taxon>Polyporales</taxon>
        <taxon>Rhodofomes</taxon>
    </lineage>
</organism>
<evidence type="ECO:0000313" key="3">
    <source>
        <dbReference type="Proteomes" id="UP000814176"/>
    </source>
</evidence>
<reference evidence="2 3" key="1">
    <citation type="journal article" date="2021" name="Environ. Microbiol.">
        <title>Gene family expansions and transcriptome signatures uncover fungal adaptations to wood decay.</title>
        <authorList>
            <person name="Hage H."/>
            <person name="Miyauchi S."/>
            <person name="Viragh M."/>
            <person name="Drula E."/>
            <person name="Min B."/>
            <person name="Chaduli D."/>
            <person name="Navarro D."/>
            <person name="Favel A."/>
            <person name="Norest M."/>
            <person name="Lesage-Meessen L."/>
            <person name="Balint B."/>
            <person name="Merenyi Z."/>
            <person name="de Eugenio L."/>
            <person name="Morin E."/>
            <person name="Martinez A.T."/>
            <person name="Baldrian P."/>
            <person name="Stursova M."/>
            <person name="Martinez M.J."/>
            <person name="Novotny C."/>
            <person name="Magnuson J.K."/>
            <person name="Spatafora J.W."/>
            <person name="Maurice S."/>
            <person name="Pangilinan J."/>
            <person name="Andreopoulos W."/>
            <person name="LaButti K."/>
            <person name="Hundley H."/>
            <person name="Na H."/>
            <person name="Kuo A."/>
            <person name="Barry K."/>
            <person name="Lipzen A."/>
            <person name="Henrissat B."/>
            <person name="Riley R."/>
            <person name="Ahrendt S."/>
            <person name="Nagy L.G."/>
            <person name="Grigoriev I.V."/>
            <person name="Martin F."/>
            <person name="Rosso M.N."/>
        </authorList>
    </citation>
    <scope>NUCLEOTIDE SEQUENCE [LARGE SCALE GENOMIC DNA]</scope>
    <source>
        <strain evidence="2 3">CIRM-BRFM 1785</strain>
    </source>
</reference>
<dbReference type="EMBL" id="JADCUA010000003">
    <property type="protein sequence ID" value="KAH9842035.1"/>
    <property type="molecule type" value="Genomic_DNA"/>
</dbReference>